<keyword evidence="2" id="KW-0812">Transmembrane</keyword>
<feature type="transmembrane region" description="Helical" evidence="2">
    <location>
        <begin position="33"/>
        <end position="56"/>
    </location>
</feature>
<organism evidence="3 4">
    <name type="scientific">Candidatus Doudnabacteria bacterium RIFCSPHIGHO2_01_FULL_50_11</name>
    <dbReference type="NCBI Taxonomy" id="1817828"/>
    <lineage>
        <taxon>Bacteria</taxon>
        <taxon>Candidatus Doudnaibacteriota</taxon>
    </lineage>
</organism>
<protein>
    <submittedName>
        <fullName evidence="3">Uncharacterized protein</fullName>
    </submittedName>
</protein>
<evidence type="ECO:0000256" key="1">
    <source>
        <dbReference type="SAM" id="MobiDB-lite"/>
    </source>
</evidence>
<dbReference type="EMBL" id="MFEO01000010">
    <property type="protein sequence ID" value="OGE90790.1"/>
    <property type="molecule type" value="Genomic_DNA"/>
</dbReference>
<proteinExistence type="predicted"/>
<dbReference type="STRING" id="1817828.A2722_03660"/>
<reference evidence="3 4" key="1">
    <citation type="journal article" date="2016" name="Nat. Commun.">
        <title>Thousands of microbial genomes shed light on interconnected biogeochemical processes in an aquifer system.</title>
        <authorList>
            <person name="Anantharaman K."/>
            <person name="Brown C.T."/>
            <person name="Hug L.A."/>
            <person name="Sharon I."/>
            <person name="Castelle C.J."/>
            <person name="Probst A.J."/>
            <person name="Thomas B.C."/>
            <person name="Singh A."/>
            <person name="Wilkins M.J."/>
            <person name="Karaoz U."/>
            <person name="Brodie E.L."/>
            <person name="Williams K.H."/>
            <person name="Hubbard S.S."/>
            <person name="Banfield J.F."/>
        </authorList>
    </citation>
    <scope>NUCLEOTIDE SEQUENCE [LARGE SCALE GENOMIC DNA]</scope>
</reference>
<gene>
    <name evidence="3" type="ORF">A2722_03660</name>
</gene>
<sequence length="118" mass="13236">MDIPTDQRKQGLVKPEVLATSFNVRQMKVSSSVVIWCLFFLVVAVELYAVYLHLYLNLVIRDTSANNTSSASVRINFENYDKATKRLNSVAQYHILPSIDFSGPAPSVGRDNPFSDPQ</sequence>
<comment type="caution">
    <text evidence="3">The sequence shown here is derived from an EMBL/GenBank/DDBJ whole genome shotgun (WGS) entry which is preliminary data.</text>
</comment>
<evidence type="ECO:0000256" key="2">
    <source>
        <dbReference type="SAM" id="Phobius"/>
    </source>
</evidence>
<keyword evidence="2" id="KW-1133">Transmembrane helix</keyword>
<dbReference type="AlphaFoldDB" id="A0A1F5PM79"/>
<keyword evidence="2" id="KW-0472">Membrane</keyword>
<accession>A0A1F5PM79</accession>
<evidence type="ECO:0000313" key="3">
    <source>
        <dbReference type="EMBL" id="OGE90790.1"/>
    </source>
</evidence>
<name>A0A1F5PM79_9BACT</name>
<evidence type="ECO:0000313" key="4">
    <source>
        <dbReference type="Proteomes" id="UP000178377"/>
    </source>
</evidence>
<dbReference type="Proteomes" id="UP000178377">
    <property type="component" value="Unassembled WGS sequence"/>
</dbReference>
<feature type="region of interest" description="Disordered" evidence="1">
    <location>
        <begin position="99"/>
        <end position="118"/>
    </location>
</feature>